<dbReference type="EMBL" id="CP000251">
    <property type="protein sequence ID" value="ABC82105.1"/>
    <property type="molecule type" value="Genomic_DNA"/>
</dbReference>
<dbReference type="RefSeq" id="WP_011421387.1">
    <property type="nucleotide sequence ID" value="NC_007760.1"/>
</dbReference>
<name>Q2IKC8_ANADE</name>
<sequence>MGDADWEWTQEEVAALAATKPEFVADVNGRKVPTMDKADILALAARYPSMRLNKAVPSAEARANAAAQDAERDAALRARYPSMFKP</sequence>
<dbReference type="HOGENOM" id="CLU_2491013_0_0_7"/>
<reference evidence="1 2" key="1">
    <citation type="submission" date="2006-01" db="EMBL/GenBank/DDBJ databases">
        <title>Complete sequence of Anaeromyxobacter dehalogenans 2CP-C.</title>
        <authorList>
            <consortium name="US DOE Joint Genome Institute"/>
            <person name="Copeland A."/>
            <person name="Lucas S."/>
            <person name="Lapidus A."/>
            <person name="Barry K."/>
            <person name="Detter J.C."/>
            <person name="Glavina T."/>
            <person name="Hammon N."/>
            <person name="Israni S."/>
            <person name="Pitluck S."/>
            <person name="Brettin T."/>
            <person name="Bruce D."/>
            <person name="Han C."/>
            <person name="Tapia R."/>
            <person name="Gilna P."/>
            <person name="Kiss H."/>
            <person name="Schmutz J."/>
            <person name="Larimer F."/>
            <person name="Land M."/>
            <person name="Kyrpides N."/>
            <person name="Anderson I."/>
            <person name="Sanford R.A."/>
            <person name="Ritalahti K.M."/>
            <person name="Thomas H.S."/>
            <person name="Kirby J.R."/>
            <person name="Zhulin I.B."/>
            <person name="Loeffler F.E."/>
            <person name="Richardson P."/>
        </authorList>
    </citation>
    <scope>NUCLEOTIDE SEQUENCE [LARGE SCALE GENOMIC DNA]</scope>
    <source>
        <strain evidence="1 2">2CP-C</strain>
    </source>
</reference>
<accession>Q2IKC8</accession>
<gene>
    <name evidence="1" type="ordered locus">Adeh_2335</name>
</gene>
<evidence type="ECO:0000313" key="2">
    <source>
        <dbReference type="Proteomes" id="UP000001935"/>
    </source>
</evidence>
<protein>
    <submittedName>
        <fullName evidence="1">Uncharacterized protein</fullName>
    </submittedName>
</protein>
<dbReference type="KEGG" id="ade:Adeh_2335"/>
<dbReference type="AlphaFoldDB" id="Q2IKC8"/>
<evidence type="ECO:0000313" key="1">
    <source>
        <dbReference type="EMBL" id="ABC82105.1"/>
    </source>
</evidence>
<dbReference type="Proteomes" id="UP000001935">
    <property type="component" value="Chromosome"/>
</dbReference>
<organism evidence="1 2">
    <name type="scientific">Anaeromyxobacter dehalogenans (strain 2CP-C)</name>
    <dbReference type="NCBI Taxonomy" id="290397"/>
    <lineage>
        <taxon>Bacteria</taxon>
        <taxon>Pseudomonadati</taxon>
        <taxon>Myxococcota</taxon>
        <taxon>Myxococcia</taxon>
        <taxon>Myxococcales</taxon>
        <taxon>Cystobacterineae</taxon>
        <taxon>Anaeromyxobacteraceae</taxon>
        <taxon>Anaeromyxobacter</taxon>
    </lineage>
</organism>
<proteinExistence type="predicted"/>
<dbReference type="STRING" id="290397.Adeh_2335"/>